<evidence type="ECO:0000256" key="5">
    <source>
        <dbReference type="ARBA" id="ARBA00022737"/>
    </source>
</evidence>
<dbReference type="FunFam" id="3.30.160.60:FF:000446">
    <property type="entry name" value="Zinc finger protein"/>
    <property type="match status" value="1"/>
</dbReference>
<dbReference type="Pfam" id="PF00096">
    <property type="entry name" value="zf-C2H2"/>
    <property type="match status" value="1"/>
</dbReference>
<dbReference type="Pfam" id="PF13912">
    <property type="entry name" value="zf-C2H2_6"/>
    <property type="match status" value="2"/>
</dbReference>
<evidence type="ECO:0000256" key="2">
    <source>
        <dbReference type="ARBA" id="ARBA00006991"/>
    </source>
</evidence>
<evidence type="ECO:0000256" key="9">
    <source>
        <dbReference type="ARBA" id="ARBA00023015"/>
    </source>
</evidence>
<accession>A0A5E4NMD7</accession>
<reference evidence="15 16" key="1">
    <citation type="submission" date="2019-08" db="EMBL/GenBank/DDBJ databases">
        <authorList>
            <person name="Alioto T."/>
            <person name="Alioto T."/>
            <person name="Gomez Garrido J."/>
        </authorList>
    </citation>
    <scope>NUCLEOTIDE SEQUENCE [LARGE SCALE GENOMIC DNA]</scope>
</reference>
<dbReference type="SMART" id="SM00355">
    <property type="entry name" value="ZnF_C2H2"/>
    <property type="match status" value="3"/>
</dbReference>
<dbReference type="GO" id="GO:0000978">
    <property type="term" value="F:RNA polymerase II cis-regulatory region sequence-specific DNA binding"/>
    <property type="evidence" value="ECO:0007669"/>
    <property type="project" value="TreeGrafter"/>
</dbReference>
<feature type="domain" description="C2H2-type" evidence="14">
    <location>
        <begin position="66"/>
        <end position="94"/>
    </location>
</feature>
<keyword evidence="11" id="KW-0804">Transcription</keyword>
<dbReference type="Proteomes" id="UP000325440">
    <property type="component" value="Unassembled WGS sequence"/>
</dbReference>
<evidence type="ECO:0000256" key="1">
    <source>
        <dbReference type="ARBA" id="ARBA00003767"/>
    </source>
</evidence>
<keyword evidence="4" id="KW-0479">Metal-binding</keyword>
<organism evidence="15 16">
    <name type="scientific">Cinara cedri</name>
    <dbReference type="NCBI Taxonomy" id="506608"/>
    <lineage>
        <taxon>Eukaryota</taxon>
        <taxon>Metazoa</taxon>
        <taxon>Ecdysozoa</taxon>
        <taxon>Arthropoda</taxon>
        <taxon>Hexapoda</taxon>
        <taxon>Insecta</taxon>
        <taxon>Pterygota</taxon>
        <taxon>Neoptera</taxon>
        <taxon>Paraneoptera</taxon>
        <taxon>Hemiptera</taxon>
        <taxon>Sternorrhyncha</taxon>
        <taxon>Aphidomorpha</taxon>
        <taxon>Aphidoidea</taxon>
        <taxon>Aphididae</taxon>
        <taxon>Lachninae</taxon>
        <taxon>Cinara</taxon>
    </lineage>
</organism>
<evidence type="ECO:0000256" key="7">
    <source>
        <dbReference type="ARBA" id="ARBA00022833"/>
    </source>
</evidence>
<dbReference type="GO" id="GO:0000981">
    <property type="term" value="F:DNA-binding transcription factor activity, RNA polymerase II-specific"/>
    <property type="evidence" value="ECO:0007669"/>
    <property type="project" value="TreeGrafter"/>
</dbReference>
<keyword evidence="3" id="KW-1017">Isopeptide bond</keyword>
<keyword evidence="5" id="KW-0677">Repeat</keyword>
<evidence type="ECO:0000256" key="8">
    <source>
        <dbReference type="ARBA" id="ARBA00022843"/>
    </source>
</evidence>
<evidence type="ECO:0000256" key="3">
    <source>
        <dbReference type="ARBA" id="ARBA00022499"/>
    </source>
</evidence>
<evidence type="ECO:0000259" key="14">
    <source>
        <dbReference type="PROSITE" id="PS50157"/>
    </source>
</evidence>
<evidence type="ECO:0000256" key="11">
    <source>
        <dbReference type="ARBA" id="ARBA00023163"/>
    </source>
</evidence>
<dbReference type="Gene3D" id="3.30.160.60">
    <property type="entry name" value="Classic Zinc Finger"/>
    <property type="match status" value="3"/>
</dbReference>
<evidence type="ECO:0000256" key="6">
    <source>
        <dbReference type="ARBA" id="ARBA00022771"/>
    </source>
</evidence>
<feature type="domain" description="C2H2-type" evidence="14">
    <location>
        <begin position="153"/>
        <end position="180"/>
    </location>
</feature>
<dbReference type="PANTHER" id="PTHR24384">
    <property type="entry name" value="FINGER PUTATIVE TRANSCRIPTION FACTOR FAMILY-RELATED"/>
    <property type="match status" value="1"/>
</dbReference>
<keyword evidence="16" id="KW-1185">Reference proteome</keyword>
<comment type="function">
    <text evidence="1">May be involved in transcriptional regulation.</text>
</comment>
<evidence type="ECO:0000256" key="12">
    <source>
        <dbReference type="ARBA" id="ARBA00023242"/>
    </source>
</evidence>
<dbReference type="PROSITE" id="PS00028">
    <property type="entry name" value="ZINC_FINGER_C2H2_1"/>
    <property type="match status" value="2"/>
</dbReference>
<keyword evidence="12" id="KW-0539">Nucleus</keyword>
<dbReference type="InterPro" id="IPR013087">
    <property type="entry name" value="Znf_C2H2_type"/>
</dbReference>
<dbReference type="SUPFAM" id="SSF57667">
    <property type="entry name" value="beta-beta-alpha zinc fingers"/>
    <property type="match status" value="2"/>
</dbReference>
<dbReference type="GO" id="GO:0005634">
    <property type="term" value="C:nucleus"/>
    <property type="evidence" value="ECO:0007669"/>
    <property type="project" value="UniProtKB-ARBA"/>
</dbReference>
<evidence type="ECO:0000313" key="16">
    <source>
        <dbReference type="Proteomes" id="UP000325440"/>
    </source>
</evidence>
<dbReference type="OrthoDB" id="10027876at2759"/>
<comment type="similarity">
    <text evidence="2">Belongs to the krueppel C2H2-type zinc-finger protein family.</text>
</comment>
<dbReference type="PROSITE" id="PS50157">
    <property type="entry name" value="ZINC_FINGER_C2H2_2"/>
    <property type="match status" value="3"/>
</dbReference>
<dbReference type="InterPro" id="IPR050752">
    <property type="entry name" value="C2H2-ZF_domain"/>
</dbReference>
<keyword evidence="6 13" id="KW-0863">Zinc-finger</keyword>
<protein>
    <submittedName>
        <fullName evidence="15">Zinc finger C2H2-type,Zinc finger, RING/FYVE/PHD-type</fullName>
    </submittedName>
</protein>
<evidence type="ECO:0000256" key="13">
    <source>
        <dbReference type="PROSITE-ProRule" id="PRU00042"/>
    </source>
</evidence>
<sequence length="200" mass="23502">MNQNIQSSSKNSKFNEQTKNEIKEEMDDETYGTTSNGLIKNNYSQIEYFCNSEQITIKREMINYRFTCNNCSTSFISKSSLKSHSLLKHIIEKPYKCTECHKSFIWQETLSHHEKAYNKKKPYIIEHIKAIAFQYDKSNKSCAQKPNSGEKPFNCDICQKSLSYLTNLNTHKLNHTENKQYKYNICKKLFPVKHMKTHTG</sequence>
<dbReference type="PANTHER" id="PTHR24384:SF218">
    <property type="entry name" value="ZINC FINGER PROTEIN 502"/>
    <property type="match status" value="1"/>
</dbReference>
<keyword evidence="7" id="KW-0862">Zinc</keyword>
<dbReference type="AlphaFoldDB" id="A0A5E4NMD7"/>
<dbReference type="FunFam" id="3.30.160.60:FF:000247">
    <property type="entry name" value="Zinc finger protein 236"/>
    <property type="match status" value="1"/>
</dbReference>
<feature type="domain" description="C2H2-type" evidence="14">
    <location>
        <begin position="95"/>
        <end position="122"/>
    </location>
</feature>
<proteinExistence type="inferred from homology"/>
<evidence type="ECO:0000256" key="10">
    <source>
        <dbReference type="ARBA" id="ARBA00023125"/>
    </source>
</evidence>
<gene>
    <name evidence="15" type="ORF">CINCED_3A002079</name>
</gene>
<evidence type="ECO:0000256" key="4">
    <source>
        <dbReference type="ARBA" id="ARBA00022723"/>
    </source>
</evidence>
<keyword evidence="10" id="KW-0238">DNA-binding</keyword>
<dbReference type="EMBL" id="CABPRJ010002391">
    <property type="protein sequence ID" value="VVC44947.1"/>
    <property type="molecule type" value="Genomic_DNA"/>
</dbReference>
<evidence type="ECO:0000313" key="15">
    <source>
        <dbReference type="EMBL" id="VVC44947.1"/>
    </source>
</evidence>
<keyword evidence="8" id="KW-0832">Ubl conjugation</keyword>
<dbReference type="GO" id="GO:0008270">
    <property type="term" value="F:zinc ion binding"/>
    <property type="evidence" value="ECO:0007669"/>
    <property type="project" value="UniProtKB-KW"/>
</dbReference>
<dbReference type="InterPro" id="IPR036236">
    <property type="entry name" value="Znf_C2H2_sf"/>
</dbReference>
<keyword evidence="9" id="KW-0805">Transcription regulation</keyword>
<name>A0A5E4NMD7_9HEMI</name>